<name>A0A5B0MN37_PUCGR</name>
<keyword evidence="2" id="KW-1185">Reference proteome</keyword>
<dbReference type="OrthoDB" id="107110at2759"/>
<protein>
    <submittedName>
        <fullName evidence="1">Uncharacterized protein</fullName>
    </submittedName>
</protein>
<dbReference type="AlphaFoldDB" id="A0A5B0MN37"/>
<sequence length="613" mass="69254">MSSSPEDPASPEDNLALGLDNLCSRYVGLHLLVEDNQNSFSRLICQSFGRKVEHYLDDLAQAFGKLPFSMPPEIRDTLWCNFLSRDKYNKGTIVSVWELDFDLKAEFIRLAFFHQHPEFAGAEHPISLEKMLTALAAPCHAVAKDFLTAARPPPPNSEHIKILKEGYDHEYLRNKTIVTPTLKRLSNNDKAWDSTKYLAPYTALIAPSMRGKTRLLMKLSETVCVVYICLLPGDSTGQPPRSVLADEMELPNKRVEGLLVHYYRLLAAIFDVVAEFFSNQSADSDEKDCLLDPIAKTQMRRSYGTPFFRIYVDGAKKPERSMSINVIVQNVRTMAIDKLLCFPSPSQDLSKGQIFTLLGCTIQPQIYEAARLDSELVLSHLAQCLYILPTGERLISEYPSQFTLSMAANSFLTEMDSRLISCIEALTKFIQQGLILSGHAGELATRIILLQAIQKAMSTFPIRTNQSDIPYGCSVLLEDFLKTLIVQAKNDLVKFEEEGPKWNSKYAGVKLQDNVPYLFILFSFKTSRTKYTLPPIPQRGSLIFHGLDQIKCLTPKISSALKELLSVYPDIWDFHKDDKDLRRCIENTRAAFYRLSDCKVDLNCDLDDGIDVD</sequence>
<proteinExistence type="predicted"/>
<dbReference type="PANTHER" id="PTHR33266:SF1">
    <property type="entry name" value="F-BOX DOMAIN-CONTAINING PROTEIN"/>
    <property type="match status" value="1"/>
</dbReference>
<reference evidence="1 2" key="1">
    <citation type="submission" date="2019-05" db="EMBL/GenBank/DDBJ databases">
        <title>Emergence of the Ug99 lineage of the wheat stem rust pathogen through somatic hybridization.</title>
        <authorList>
            <person name="Li F."/>
            <person name="Upadhyaya N.M."/>
            <person name="Sperschneider J."/>
            <person name="Matny O."/>
            <person name="Nguyen-Phuc H."/>
            <person name="Mago R."/>
            <person name="Raley C."/>
            <person name="Miller M.E."/>
            <person name="Silverstein K.A.T."/>
            <person name="Henningsen E."/>
            <person name="Hirsch C.D."/>
            <person name="Visser B."/>
            <person name="Pretorius Z.A."/>
            <person name="Steffenson B.J."/>
            <person name="Schwessinger B."/>
            <person name="Dodds P.N."/>
            <person name="Figueroa M."/>
        </authorList>
    </citation>
    <scope>NUCLEOTIDE SEQUENCE [LARGE SCALE GENOMIC DNA]</scope>
    <source>
        <strain evidence="1">21-0</strain>
    </source>
</reference>
<gene>
    <name evidence="1" type="ORF">PGT21_019494</name>
</gene>
<organism evidence="1 2">
    <name type="scientific">Puccinia graminis f. sp. tritici</name>
    <dbReference type="NCBI Taxonomy" id="56615"/>
    <lineage>
        <taxon>Eukaryota</taxon>
        <taxon>Fungi</taxon>
        <taxon>Dikarya</taxon>
        <taxon>Basidiomycota</taxon>
        <taxon>Pucciniomycotina</taxon>
        <taxon>Pucciniomycetes</taxon>
        <taxon>Pucciniales</taxon>
        <taxon>Pucciniaceae</taxon>
        <taxon>Puccinia</taxon>
    </lineage>
</organism>
<comment type="caution">
    <text evidence="1">The sequence shown here is derived from an EMBL/GenBank/DDBJ whole genome shotgun (WGS) entry which is preliminary data.</text>
</comment>
<dbReference type="Proteomes" id="UP000324748">
    <property type="component" value="Unassembled WGS sequence"/>
</dbReference>
<dbReference type="EMBL" id="VSWC01000144">
    <property type="protein sequence ID" value="KAA1077773.1"/>
    <property type="molecule type" value="Genomic_DNA"/>
</dbReference>
<evidence type="ECO:0000313" key="1">
    <source>
        <dbReference type="EMBL" id="KAA1077773.1"/>
    </source>
</evidence>
<accession>A0A5B0MN37</accession>
<evidence type="ECO:0000313" key="2">
    <source>
        <dbReference type="Proteomes" id="UP000324748"/>
    </source>
</evidence>
<dbReference type="PANTHER" id="PTHR33266">
    <property type="entry name" value="CHROMOSOME 15, WHOLE GENOME SHOTGUN SEQUENCE"/>
    <property type="match status" value="1"/>
</dbReference>